<comment type="function">
    <text evidence="7">Specifically dimethylates two adjacent adenosines in the loop of a conserved hairpin near the 3'-end of 18S rRNA in the 40S particle. Involved in the pre-rRNA processing steps leading to small-subunit rRNA production independently of its RNA-modifying catalytic activity. Part of the small subunit (SSU) processome, first precursor of the small eukaryotic ribosomal subunit. During the assembly of the SSU processome in the nucleolus, many ribosome biogenesis factors, an RNA chaperone and ribosomal proteins associate with the nascent pre-rRNA and work in concert to generate RNA folding, modifications, rearrangements and cleavage as well as targeted degradation of pre-ribosomal RNA by the RNA exosome.</text>
</comment>
<accession>A0A5J4NJ32</accession>
<feature type="binding site" evidence="8">
    <location>
        <position position="105"/>
    </location>
    <ligand>
        <name>S-adenosyl-L-methionine</name>
        <dbReference type="ChEBI" id="CHEBI:59789"/>
    </ligand>
</feature>
<feature type="domain" description="Ribosomal RNA adenine methylase transferase N-terminal" evidence="10">
    <location>
        <begin position="36"/>
        <end position="206"/>
    </location>
</feature>
<evidence type="ECO:0000256" key="1">
    <source>
        <dbReference type="ARBA" id="ARBA00022552"/>
    </source>
</evidence>
<dbReference type="CDD" id="cd02440">
    <property type="entry name" value="AdoMet_MTases"/>
    <property type="match status" value="1"/>
</dbReference>
<dbReference type="GO" id="GO:0003723">
    <property type="term" value="F:RNA binding"/>
    <property type="evidence" value="ECO:0007669"/>
    <property type="project" value="UniProtKB-UniRule"/>
</dbReference>
<feature type="binding site" evidence="8">
    <location>
        <position position="31"/>
    </location>
    <ligand>
        <name>S-adenosyl-L-methionine</name>
        <dbReference type="ChEBI" id="CHEBI:59789"/>
    </ligand>
</feature>
<dbReference type="InterPro" id="IPR020596">
    <property type="entry name" value="rRNA_Ade_Mease_Trfase_CS"/>
</dbReference>
<keyword evidence="4 8" id="KW-0949">S-adenosyl-L-methionine</keyword>
<reference evidence="11 12" key="1">
    <citation type="journal article" date="2019" name="Gigascience">
        <title>Whole-genome sequence of the oriental lung fluke Paragonimus westermani.</title>
        <authorList>
            <person name="Oey H."/>
            <person name="Zakrzewski M."/>
            <person name="Narain K."/>
            <person name="Devi K.R."/>
            <person name="Agatsuma T."/>
            <person name="Nawaratna S."/>
            <person name="Gobert G.N."/>
            <person name="Jones M.K."/>
            <person name="Ragan M.A."/>
            <person name="McManus D.P."/>
            <person name="Krause L."/>
        </authorList>
    </citation>
    <scope>NUCLEOTIDE SEQUENCE [LARGE SCALE GENOMIC DNA]</scope>
    <source>
        <strain evidence="11 12">IND2009</strain>
    </source>
</reference>
<dbReference type="EC" id="2.1.1.-" evidence="9"/>
<evidence type="ECO:0000256" key="4">
    <source>
        <dbReference type="ARBA" id="ARBA00022691"/>
    </source>
</evidence>
<dbReference type="Gene3D" id="1.10.8.480">
    <property type="match status" value="1"/>
</dbReference>
<dbReference type="InterPro" id="IPR001737">
    <property type="entry name" value="KsgA/Erm"/>
</dbReference>
<sequence>MVKSKSKKQDSHLGVKSGGIKFQREKGQHILKNPLVINTMIEKAGVKNTDVVLEIGAGTGNLTVKLLERAKKVCAFEIDPRMIAELQKRVHSSVARSKLEILVGDAVKASSWPKFDLCVSNLPYQISSPFIQRLVQAGRSYRAAVVMVQKEFADRLIAQPGDKQYCRLSAAVQFHCKVALLMKISKNSFRPPPKVDSAVVRIEPRHPVPPVSFAEWDGILRLVFARKNKTITANFSGKAVASLLRKHYLESCAARGVQPDPPAISSPVDGVDAMEQKVLTILRSSGFDKKRGRVLDEDDLLRLLLAFKKEGIRFG</sequence>
<dbReference type="InterPro" id="IPR011530">
    <property type="entry name" value="rRNA_adenine_dimethylase"/>
</dbReference>
<evidence type="ECO:0000256" key="9">
    <source>
        <dbReference type="RuleBase" id="RU362106"/>
    </source>
</evidence>
<dbReference type="PANTHER" id="PTHR11727">
    <property type="entry name" value="DIMETHYLADENOSINE TRANSFERASE"/>
    <property type="match status" value="1"/>
</dbReference>
<dbReference type="PANTHER" id="PTHR11727:SF7">
    <property type="entry name" value="DIMETHYLADENOSINE TRANSFERASE-RELATED"/>
    <property type="match status" value="1"/>
</dbReference>
<gene>
    <name evidence="11" type="ORF">DEA37_0014566</name>
</gene>
<evidence type="ECO:0000256" key="8">
    <source>
        <dbReference type="PROSITE-ProRule" id="PRU01026"/>
    </source>
</evidence>
<dbReference type="FunFam" id="3.40.50.150:FF:000081">
    <property type="entry name" value="rRNA adenine N(6)-methyltransferase"/>
    <property type="match status" value="1"/>
</dbReference>
<evidence type="ECO:0000256" key="7">
    <source>
        <dbReference type="ARBA" id="ARBA00046134"/>
    </source>
</evidence>
<dbReference type="NCBIfam" id="TIGR00755">
    <property type="entry name" value="ksgA"/>
    <property type="match status" value="1"/>
</dbReference>
<comment type="similarity">
    <text evidence="8 9">Belongs to the class I-like SAM-binding methyltransferase superfamily. rRNA adenine N(6)-methyltransferase family.</text>
</comment>
<proteinExistence type="inferred from homology"/>
<dbReference type="Pfam" id="PF00398">
    <property type="entry name" value="RrnaAD"/>
    <property type="match status" value="1"/>
</dbReference>
<feature type="binding site" evidence="8">
    <location>
        <position position="77"/>
    </location>
    <ligand>
        <name>S-adenosyl-L-methionine</name>
        <dbReference type="ChEBI" id="CHEBI:59789"/>
    </ligand>
</feature>
<keyword evidence="5 8" id="KW-0694">RNA-binding</keyword>
<dbReference type="InterPro" id="IPR020598">
    <property type="entry name" value="rRNA_Ade_methylase_Trfase_N"/>
</dbReference>
<evidence type="ECO:0000313" key="11">
    <source>
        <dbReference type="EMBL" id="KAA3675522.1"/>
    </source>
</evidence>
<organism evidence="11 12">
    <name type="scientific">Paragonimus westermani</name>
    <dbReference type="NCBI Taxonomy" id="34504"/>
    <lineage>
        <taxon>Eukaryota</taxon>
        <taxon>Metazoa</taxon>
        <taxon>Spiralia</taxon>
        <taxon>Lophotrochozoa</taxon>
        <taxon>Platyhelminthes</taxon>
        <taxon>Trematoda</taxon>
        <taxon>Digenea</taxon>
        <taxon>Plagiorchiida</taxon>
        <taxon>Troglotremata</taxon>
        <taxon>Troglotrematidae</taxon>
        <taxon>Paragonimus</taxon>
    </lineage>
</organism>
<keyword evidence="3 8" id="KW-0808">Transferase</keyword>
<dbReference type="SMART" id="SM00650">
    <property type="entry name" value="rADc"/>
    <property type="match status" value="1"/>
</dbReference>
<dbReference type="SUPFAM" id="SSF53335">
    <property type="entry name" value="S-adenosyl-L-methionine-dependent methyltransferases"/>
    <property type="match status" value="1"/>
</dbReference>
<feature type="binding site" evidence="8">
    <location>
        <position position="121"/>
    </location>
    <ligand>
        <name>S-adenosyl-L-methionine</name>
        <dbReference type="ChEBI" id="CHEBI:59789"/>
    </ligand>
</feature>
<keyword evidence="2 8" id="KW-0489">Methyltransferase</keyword>
<feature type="binding site" evidence="8">
    <location>
        <position position="29"/>
    </location>
    <ligand>
        <name>S-adenosyl-L-methionine</name>
        <dbReference type="ChEBI" id="CHEBI:59789"/>
    </ligand>
</feature>
<comment type="caution">
    <text evidence="11">The sequence shown here is derived from an EMBL/GenBank/DDBJ whole genome shotgun (WGS) entry which is preliminary data.</text>
</comment>
<evidence type="ECO:0000256" key="5">
    <source>
        <dbReference type="ARBA" id="ARBA00022884"/>
    </source>
</evidence>
<evidence type="ECO:0000256" key="2">
    <source>
        <dbReference type="ARBA" id="ARBA00022603"/>
    </source>
</evidence>
<evidence type="ECO:0000256" key="3">
    <source>
        <dbReference type="ARBA" id="ARBA00022679"/>
    </source>
</evidence>
<dbReference type="GO" id="GO:0005730">
    <property type="term" value="C:nucleolus"/>
    <property type="evidence" value="ECO:0007669"/>
    <property type="project" value="TreeGrafter"/>
</dbReference>
<dbReference type="PROSITE" id="PS51689">
    <property type="entry name" value="SAM_RNA_A_N6_MT"/>
    <property type="match status" value="1"/>
</dbReference>
<dbReference type="Proteomes" id="UP000324629">
    <property type="component" value="Unassembled WGS sequence"/>
</dbReference>
<dbReference type="AlphaFoldDB" id="A0A5J4NJ32"/>
<keyword evidence="1 9" id="KW-0698">rRNA processing</keyword>
<keyword evidence="12" id="KW-1185">Reference proteome</keyword>
<feature type="binding site" evidence="8">
    <location>
        <position position="56"/>
    </location>
    <ligand>
        <name>S-adenosyl-L-methionine</name>
        <dbReference type="ChEBI" id="CHEBI:59789"/>
    </ligand>
</feature>
<dbReference type="GO" id="GO:0000179">
    <property type="term" value="F:rRNA (adenine-N6,N6-)-dimethyltransferase activity"/>
    <property type="evidence" value="ECO:0007669"/>
    <property type="project" value="UniProtKB-UniRule"/>
</dbReference>
<dbReference type="PROSITE" id="PS01131">
    <property type="entry name" value="RRNA_A_DIMETH"/>
    <property type="match status" value="1"/>
</dbReference>
<evidence type="ECO:0000256" key="6">
    <source>
        <dbReference type="ARBA" id="ARBA00035020"/>
    </source>
</evidence>
<evidence type="ECO:0000313" key="12">
    <source>
        <dbReference type="Proteomes" id="UP000324629"/>
    </source>
</evidence>
<protein>
    <recommendedName>
        <fullName evidence="9">rRNA adenine N(6)-methyltransferase</fullName>
        <ecNumber evidence="9">2.1.1.-</ecNumber>
    </recommendedName>
</protein>
<name>A0A5J4NJ32_9TREM</name>
<dbReference type="Gene3D" id="3.40.50.150">
    <property type="entry name" value="Vaccinia Virus protein VP39"/>
    <property type="match status" value="1"/>
</dbReference>
<dbReference type="InterPro" id="IPR029063">
    <property type="entry name" value="SAM-dependent_MTases_sf"/>
</dbReference>
<comment type="subunit">
    <text evidence="6">Part of the small subunit (SSU) processome, composed of more than 70 proteins and the RNA chaperone small nucleolar RNA (snoRNA) U3.</text>
</comment>
<evidence type="ECO:0000259" key="10">
    <source>
        <dbReference type="SMART" id="SM00650"/>
    </source>
</evidence>
<dbReference type="EMBL" id="QNGE01002473">
    <property type="protein sequence ID" value="KAA3675522.1"/>
    <property type="molecule type" value="Genomic_DNA"/>
</dbReference>